<gene>
    <name evidence="15" type="primary">upp</name>
    <name evidence="15" type="ORF">CKA38_05450</name>
</gene>
<dbReference type="AlphaFoldDB" id="A0A2U8E1N2"/>
<comment type="catalytic activity">
    <reaction evidence="10">
        <text>UMP + diphosphate = 5-phospho-alpha-D-ribose 1-diphosphate + uracil</text>
        <dbReference type="Rhea" id="RHEA:13017"/>
        <dbReference type="ChEBI" id="CHEBI:17568"/>
        <dbReference type="ChEBI" id="CHEBI:33019"/>
        <dbReference type="ChEBI" id="CHEBI:57865"/>
        <dbReference type="ChEBI" id="CHEBI:58017"/>
        <dbReference type="EC" id="2.4.2.9"/>
    </reaction>
</comment>
<reference evidence="15 16" key="1">
    <citation type="journal article" date="2018" name="Syst. Appl. Microbiol.">
        <title>Ereboglobus luteus gen. nov. sp. nov. from cockroach guts, and new insights into the oxygen relationship of the genera Opitutus and Didymococcus (Verrucomicrobia: Opitutaceae).</title>
        <authorList>
            <person name="Tegtmeier D."/>
            <person name="Belitz A."/>
            <person name="Radek R."/>
            <person name="Heimerl T."/>
            <person name="Brune A."/>
        </authorList>
    </citation>
    <scope>NUCLEOTIDE SEQUENCE [LARGE SCALE GENOMIC DNA]</scope>
    <source>
        <strain evidence="15 16">Ho45</strain>
    </source>
</reference>
<comment type="cofactor">
    <cofactor evidence="1">
        <name>Mg(2+)</name>
        <dbReference type="ChEBI" id="CHEBI:18420"/>
    </cofactor>
</comment>
<dbReference type="Proteomes" id="UP000244896">
    <property type="component" value="Chromosome"/>
</dbReference>
<dbReference type="UniPathway" id="UPA00574">
    <property type="reaction ID" value="UER00636"/>
</dbReference>
<name>A0A2U8E1N2_9BACT</name>
<dbReference type="GO" id="GO:0006223">
    <property type="term" value="P:uracil salvage"/>
    <property type="evidence" value="ECO:0007669"/>
    <property type="project" value="InterPro"/>
</dbReference>
<dbReference type="CDD" id="cd06223">
    <property type="entry name" value="PRTases_typeI"/>
    <property type="match status" value="1"/>
</dbReference>
<keyword evidence="9" id="KW-0342">GTP-binding</keyword>
<dbReference type="PANTHER" id="PTHR32315">
    <property type="entry name" value="ADENINE PHOSPHORIBOSYLTRANSFERASE"/>
    <property type="match status" value="1"/>
</dbReference>
<dbReference type="Pfam" id="PF14681">
    <property type="entry name" value="UPRTase"/>
    <property type="match status" value="1"/>
</dbReference>
<dbReference type="RefSeq" id="WP_108824583.1">
    <property type="nucleotide sequence ID" value="NZ_CP023004.1"/>
</dbReference>
<dbReference type="EMBL" id="CP023004">
    <property type="protein sequence ID" value="AWI08773.1"/>
    <property type="molecule type" value="Genomic_DNA"/>
</dbReference>
<dbReference type="InterPro" id="IPR005765">
    <property type="entry name" value="UPRT"/>
</dbReference>
<evidence type="ECO:0000256" key="6">
    <source>
        <dbReference type="ARBA" id="ARBA00022676"/>
    </source>
</evidence>
<evidence type="ECO:0000256" key="10">
    <source>
        <dbReference type="ARBA" id="ARBA00052919"/>
    </source>
</evidence>
<dbReference type="GO" id="GO:0044206">
    <property type="term" value="P:UMP salvage"/>
    <property type="evidence" value="ECO:0007669"/>
    <property type="project" value="UniProtKB-UniPathway"/>
</dbReference>
<dbReference type="InterPro" id="IPR000836">
    <property type="entry name" value="PRTase_dom"/>
</dbReference>
<dbReference type="GO" id="GO:0005737">
    <property type="term" value="C:cytoplasm"/>
    <property type="evidence" value="ECO:0007669"/>
    <property type="project" value="UniProtKB-ARBA"/>
</dbReference>
<comment type="pathway">
    <text evidence="2">Pyrimidine metabolism; UMP biosynthesis via salvage pathway; UMP from uracil: step 1/1.</text>
</comment>
<evidence type="ECO:0000256" key="2">
    <source>
        <dbReference type="ARBA" id="ARBA00005180"/>
    </source>
</evidence>
<comment type="similarity">
    <text evidence="3">Belongs to the UPRTase family.</text>
</comment>
<dbReference type="KEGG" id="elut:CKA38_05450"/>
<protein>
    <recommendedName>
        <fullName evidence="12 13">Uracil phosphoribosyltransferase</fullName>
        <ecNumber evidence="4 13">2.4.2.9</ecNumber>
    </recommendedName>
</protein>
<keyword evidence="5" id="KW-0021">Allosteric enzyme</keyword>
<evidence type="ECO:0000256" key="5">
    <source>
        <dbReference type="ARBA" id="ARBA00022533"/>
    </source>
</evidence>
<dbReference type="NCBIfam" id="TIGR01091">
    <property type="entry name" value="upp"/>
    <property type="match status" value="1"/>
</dbReference>
<proteinExistence type="inferred from homology"/>
<evidence type="ECO:0000313" key="16">
    <source>
        <dbReference type="Proteomes" id="UP000244896"/>
    </source>
</evidence>
<comment type="function">
    <text evidence="11">Catalyzes the conversion of uracil and 5-phospho-alpha-D-ribose 1-diphosphate (PRPP) to UMP and diphosphate.</text>
</comment>
<evidence type="ECO:0000256" key="7">
    <source>
        <dbReference type="ARBA" id="ARBA00022679"/>
    </source>
</evidence>
<dbReference type="FunFam" id="3.40.50.2020:FF:000003">
    <property type="entry name" value="Uracil phosphoribosyltransferase"/>
    <property type="match status" value="1"/>
</dbReference>
<dbReference type="EC" id="2.4.2.9" evidence="4 13"/>
<dbReference type="SUPFAM" id="SSF53271">
    <property type="entry name" value="PRTase-like"/>
    <property type="match status" value="1"/>
</dbReference>
<evidence type="ECO:0000256" key="4">
    <source>
        <dbReference type="ARBA" id="ARBA00011894"/>
    </source>
</evidence>
<keyword evidence="16" id="KW-1185">Reference proteome</keyword>
<dbReference type="Gene3D" id="3.40.50.2020">
    <property type="match status" value="1"/>
</dbReference>
<dbReference type="OrthoDB" id="9781675at2"/>
<evidence type="ECO:0000256" key="9">
    <source>
        <dbReference type="ARBA" id="ARBA00023134"/>
    </source>
</evidence>
<accession>A0A2U8E1N2</accession>
<dbReference type="NCBIfam" id="NF001097">
    <property type="entry name" value="PRK00129.1"/>
    <property type="match status" value="1"/>
</dbReference>
<dbReference type="PANTHER" id="PTHR32315:SF4">
    <property type="entry name" value="URACIL PHOSPHORIBOSYLTRANSFERASE, CHLOROPLASTIC"/>
    <property type="match status" value="1"/>
</dbReference>
<evidence type="ECO:0000256" key="1">
    <source>
        <dbReference type="ARBA" id="ARBA00001946"/>
    </source>
</evidence>
<dbReference type="GO" id="GO:0004845">
    <property type="term" value="F:uracil phosphoribosyltransferase activity"/>
    <property type="evidence" value="ECO:0007669"/>
    <property type="project" value="UniProtKB-UniRule"/>
</dbReference>
<organism evidence="15 16">
    <name type="scientific">Ereboglobus luteus</name>
    <dbReference type="NCBI Taxonomy" id="1796921"/>
    <lineage>
        <taxon>Bacteria</taxon>
        <taxon>Pseudomonadati</taxon>
        <taxon>Verrucomicrobiota</taxon>
        <taxon>Opitutia</taxon>
        <taxon>Opitutales</taxon>
        <taxon>Opitutaceae</taxon>
        <taxon>Ereboglobus</taxon>
    </lineage>
</organism>
<keyword evidence="8" id="KW-0547">Nucleotide-binding</keyword>
<keyword evidence="6 15" id="KW-0328">Glycosyltransferase</keyword>
<dbReference type="InterPro" id="IPR050054">
    <property type="entry name" value="UPRTase/APRTase"/>
</dbReference>
<evidence type="ECO:0000313" key="15">
    <source>
        <dbReference type="EMBL" id="AWI08773.1"/>
    </source>
</evidence>
<evidence type="ECO:0000256" key="12">
    <source>
        <dbReference type="ARBA" id="ARBA00072146"/>
    </source>
</evidence>
<sequence length="204" mass="22155">MPHLIKHPLALHVITRLREKTTKPAEFRSLCHHLSMLLALEATRDLAMREVAVNTPLEACIGHELARPLVVVPILRAGLGMVEPIVAMFPDVSVGYIGLERDHETAMARNYYCKMPPLAGTRVMVVDPMLATGGSAVQAIDVVKQKGGGEICMLNVVAAPEGVKAIEDAHPDVPIYTCALDRALNDKKYILPGLGDFGDRLYGT</sequence>
<feature type="domain" description="Phosphoribosyltransferase" evidence="14">
    <location>
        <begin position="5"/>
        <end position="204"/>
    </location>
</feature>
<evidence type="ECO:0000259" key="14">
    <source>
        <dbReference type="Pfam" id="PF14681"/>
    </source>
</evidence>
<evidence type="ECO:0000256" key="13">
    <source>
        <dbReference type="NCBIfam" id="TIGR01091"/>
    </source>
</evidence>
<evidence type="ECO:0000256" key="3">
    <source>
        <dbReference type="ARBA" id="ARBA00009516"/>
    </source>
</evidence>
<evidence type="ECO:0000256" key="11">
    <source>
        <dbReference type="ARBA" id="ARBA00056901"/>
    </source>
</evidence>
<keyword evidence="7 15" id="KW-0808">Transferase</keyword>
<dbReference type="InterPro" id="IPR029057">
    <property type="entry name" value="PRTase-like"/>
</dbReference>
<dbReference type="GO" id="GO:0005525">
    <property type="term" value="F:GTP binding"/>
    <property type="evidence" value="ECO:0007669"/>
    <property type="project" value="UniProtKB-KW"/>
</dbReference>
<evidence type="ECO:0000256" key="8">
    <source>
        <dbReference type="ARBA" id="ARBA00022741"/>
    </source>
</evidence>